<dbReference type="EMBL" id="WIWT01000038">
    <property type="protein sequence ID" value="KAF3210290.1"/>
    <property type="molecule type" value="Genomic_DNA"/>
</dbReference>
<comment type="similarity">
    <text evidence="1">Belongs to the peptidase C14B family.</text>
</comment>
<dbReference type="GO" id="GO:0006508">
    <property type="term" value="P:proteolysis"/>
    <property type="evidence" value="ECO:0007669"/>
    <property type="project" value="InterPro"/>
</dbReference>
<comment type="caution">
    <text evidence="3">The sequence shown here is derived from an EMBL/GenBank/DDBJ whole genome shotgun (WGS) entry which is preliminary data.</text>
</comment>
<protein>
    <recommendedName>
        <fullName evidence="2">Peptidase C14 caspase domain-containing protein</fullName>
    </recommendedName>
</protein>
<dbReference type="InterPro" id="IPR011600">
    <property type="entry name" value="Pept_C14_caspase"/>
</dbReference>
<evidence type="ECO:0000313" key="3">
    <source>
        <dbReference type="EMBL" id="KAF3200913.1"/>
    </source>
</evidence>
<proteinExistence type="inferred from homology"/>
<feature type="domain" description="Peptidase C14 caspase" evidence="2">
    <location>
        <begin position="7"/>
        <end position="302"/>
    </location>
</feature>
<evidence type="ECO:0000313" key="4">
    <source>
        <dbReference type="EMBL" id="KAF3210290.1"/>
    </source>
</evidence>
<dbReference type="Pfam" id="PF00656">
    <property type="entry name" value="Peptidase_C14"/>
    <property type="match status" value="1"/>
</dbReference>
<dbReference type="EMBL" id="WIPF01000188">
    <property type="protein sequence ID" value="KAF3200913.1"/>
    <property type="molecule type" value="Genomic_DNA"/>
</dbReference>
<sequence length="730" mass="80419">MSAEYGRWALLIGIDCYIPGTKRSILYRNLNGCVSDVKEVEKYLHGIGVQNIRVLTSSKSPGSDRPVEENTPELPIYDNIERELNGITNKASAGDLVYIHYSGHGIRRQALKAGRQFTGDEINGTALALADVMEGGAYLTGYRLGKFAKRMVEKGLRLTLVLDSCFSGQGHRKPTTASAINFSFRTGDGGLDESILESDKRVNVEAVITDQGIRGPNHRNAVVEPSWLSNPTGCTILAACGFDEAAGEEIQPGTSSTHGVFTFYMLKLLNQTLSGLRPTHAMVRSYVKSKIRPSKKQSPVLYGDGDYVFFGKELVVERPISRILRKNISGGLIEVDLDIGYAQGVCDGAIYNVYRGNEPTHREAIPLFTITIFKALTISPFRSVAALSNGDVNAADISTASAVLSSWAVPHSFVQTSHTARRISKAQVAVLKKELDAHHSREFSLVSHDDATKMSPTFAIDLDENEIFQVYILNKTSKEWNRAQRITSISANNGNWVKNLIYVLRHLSRFQAIKNIHNDDTATQLPHSCLEVTVLNRGMKVPKSCDGSYCVAHKALVTYNFRLSQDYSRPGSKGLYVSFYMFSATWGISKLHPAPGQPALLLVPGKAEYFRLEMSVPPPRNIEDQADVEDTIRVCVCDASRSWEDITLSDLPAEAFRGPLKTESVVLEATCAKSGSTGAITSRKVILYDCDQRGEEELEEKWGFVDVILHTASALIIQQENDIDIKDTVG</sequence>
<gene>
    <name evidence="3" type="ORF">TWF191_003527</name>
    <name evidence="4" type="ORF">TWF679_006786</name>
</gene>
<dbReference type="Proteomes" id="UP000483672">
    <property type="component" value="Unassembled WGS sequence"/>
</dbReference>
<dbReference type="Gene3D" id="3.40.50.1460">
    <property type="match status" value="1"/>
</dbReference>
<dbReference type="OrthoDB" id="3223806at2759"/>
<dbReference type="InterPro" id="IPR050452">
    <property type="entry name" value="Metacaspase"/>
</dbReference>
<dbReference type="GO" id="GO:0005737">
    <property type="term" value="C:cytoplasm"/>
    <property type="evidence" value="ECO:0007669"/>
    <property type="project" value="TreeGrafter"/>
</dbReference>
<organism evidence="3 5">
    <name type="scientific">Orbilia oligospora</name>
    <name type="common">Nematode-trapping fungus</name>
    <name type="synonym">Arthrobotrys oligospora</name>
    <dbReference type="NCBI Taxonomy" id="2813651"/>
    <lineage>
        <taxon>Eukaryota</taxon>
        <taxon>Fungi</taxon>
        <taxon>Dikarya</taxon>
        <taxon>Ascomycota</taxon>
        <taxon>Pezizomycotina</taxon>
        <taxon>Orbiliomycetes</taxon>
        <taxon>Orbiliales</taxon>
        <taxon>Orbiliaceae</taxon>
        <taxon>Orbilia</taxon>
    </lineage>
</organism>
<evidence type="ECO:0000259" key="2">
    <source>
        <dbReference type="Pfam" id="PF00656"/>
    </source>
</evidence>
<dbReference type="Proteomes" id="UP000614610">
    <property type="component" value="Unassembled WGS sequence"/>
</dbReference>
<reference evidence="3 5" key="1">
    <citation type="submission" date="2019-06" db="EMBL/GenBank/DDBJ databases">
        <authorList>
            <person name="Palmer J.M."/>
        </authorList>
    </citation>
    <scope>NUCLEOTIDE SEQUENCE [LARGE SCALE GENOMIC DNA]</scope>
    <source>
        <strain evidence="3 5">TWF191</strain>
        <strain evidence="4">TWF679</strain>
    </source>
</reference>
<dbReference type="AlphaFoldDB" id="A0A6G1LS84"/>
<dbReference type="PANTHER" id="PTHR48104:SF30">
    <property type="entry name" value="METACASPASE-1"/>
    <property type="match status" value="1"/>
</dbReference>
<dbReference type="PANTHER" id="PTHR48104">
    <property type="entry name" value="METACASPASE-4"/>
    <property type="match status" value="1"/>
</dbReference>
<evidence type="ECO:0000256" key="1">
    <source>
        <dbReference type="ARBA" id="ARBA00009005"/>
    </source>
</evidence>
<evidence type="ECO:0000313" key="5">
    <source>
        <dbReference type="Proteomes" id="UP000483672"/>
    </source>
</evidence>
<name>A0A6G1LS84_ORBOL</name>
<accession>A0A6G1LS84</accession>
<dbReference type="GO" id="GO:0004197">
    <property type="term" value="F:cysteine-type endopeptidase activity"/>
    <property type="evidence" value="ECO:0007669"/>
    <property type="project" value="InterPro"/>
</dbReference>